<dbReference type="Pfam" id="PF14705">
    <property type="entry name" value="Costars"/>
    <property type="match status" value="1"/>
</dbReference>
<evidence type="ECO:0000313" key="3">
    <source>
        <dbReference type="EMBL" id="CAE6467330.1"/>
    </source>
</evidence>
<reference evidence="3" key="1">
    <citation type="submission" date="2021-01" db="EMBL/GenBank/DDBJ databases">
        <authorList>
            <person name="Kaushik A."/>
        </authorList>
    </citation>
    <scope>NUCLEOTIDE SEQUENCE</scope>
    <source>
        <strain evidence="3">AG6-10EEA</strain>
    </source>
</reference>
<evidence type="ECO:0000256" key="1">
    <source>
        <dbReference type="ARBA" id="ARBA00006126"/>
    </source>
</evidence>
<protein>
    <recommendedName>
        <fullName evidence="2">Costars domain-containing protein</fullName>
    </recommendedName>
</protein>
<accession>A0A8H3GTF2</accession>
<sequence>MINTSEDVENLKKEIKRLGEKPEDGQPGIAVVKFGKLVRDDRVNNKFEALNSILRSAKRNKIITFEGELLLQGAHDNVDVILLQDEKE</sequence>
<dbReference type="InterPro" id="IPR038095">
    <property type="entry name" value="Costars_sf"/>
</dbReference>
<dbReference type="PANTHER" id="PTHR46334">
    <property type="entry name" value="COSTARS FAMILY PROTEIN ABRACL"/>
    <property type="match status" value="1"/>
</dbReference>
<dbReference type="PANTHER" id="PTHR46334:SF1">
    <property type="entry name" value="COSTARS FAMILY PROTEIN ABRACL"/>
    <property type="match status" value="1"/>
</dbReference>
<dbReference type="Proteomes" id="UP000663853">
    <property type="component" value="Unassembled WGS sequence"/>
</dbReference>
<dbReference type="SMART" id="SM01283">
    <property type="entry name" value="Costars"/>
    <property type="match status" value="1"/>
</dbReference>
<dbReference type="InterPro" id="IPR044302">
    <property type="entry name" value="Costars"/>
</dbReference>
<proteinExistence type="inferred from homology"/>
<evidence type="ECO:0000313" key="4">
    <source>
        <dbReference type="Proteomes" id="UP000663853"/>
    </source>
</evidence>
<comment type="similarity">
    <text evidence="1">Belongs to the costars family.</text>
</comment>
<feature type="domain" description="Costars" evidence="2">
    <location>
        <begin position="2"/>
        <end position="83"/>
    </location>
</feature>
<name>A0A8H3GTF2_9AGAM</name>
<gene>
    <name evidence="3" type="ORF">RDB_LOCUS70318</name>
</gene>
<dbReference type="InterPro" id="IPR027817">
    <property type="entry name" value="Costars_dom"/>
</dbReference>
<comment type="caution">
    <text evidence="3">The sequence shown here is derived from an EMBL/GenBank/DDBJ whole genome shotgun (WGS) entry which is preliminary data.</text>
</comment>
<dbReference type="EMBL" id="CAJMXA010001662">
    <property type="protein sequence ID" value="CAE6467330.1"/>
    <property type="molecule type" value="Genomic_DNA"/>
</dbReference>
<evidence type="ECO:0000259" key="2">
    <source>
        <dbReference type="SMART" id="SM01283"/>
    </source>
</evidence>
<dbReference type="AlphaFoldDB" id="A0A8H3GTF2"/>
<dbReference type="Gene3D" id="1.10.10.1540">
    <property type="entry name" value="Costar domain"/>
    <property type="match status" value="1"/>
</dbReference>
<dbReference type="GO" id="GO:0032970">
    <property type="term" value="P:regulation of actin filament-based process"/>
    <property type="evidence" value="ECO:0007669"/>
    <property type="project" value="TreeGrafter"/>
</dbReference>
<organism evidence="3 4">
    <name type="scientific">Rhizoctonia solani</name>
    <dbReference type="NCBI Taxonomy" id="456999"/>
    <lineage>
        <taxon>Eukaryota</taxon>
        <taxon>Fungi</taxon>
        <taxon>Dikarya</taxon>
        <taxon>Basidiomycota</taxon>
        <taxon>Agaricomycotina</taxon>
        <taxon>Agaricomycetes</taxon>
        <taxon>Cantharellales</taxon>
        <taxon>Ceratobasidiaceae</taxon>
        <taxon>Rhizoctonia</taxon>
    </lineage>
</organism>